<reference evidence="1 2" key="1">
    <citation type="submission" date="2023-02" db="EMBL/GenBank/DDBJ databases">
        <title>LHISI_Scaffold_Assembly.</title>
        <authorList>
            <person name="Stuart O.P."/>
            <person name="Cleave R."/>
            <person name="Magrath M.J.L."/>
            <person name="Mikheyev A.S."/>
        </authorList>
    </citation>
    <scope>NUCLEOTIDE SEQUENCE [LARGE SCALE GENOMIC DNA]</scope>
    <source>
        <strain evidence="1">Daus_M_001</strain>
        <tissue evidence="1">Leg muscle</tissue>
    </source>
</reference>
<comment type="caution">
    <text evidence="1">The sequence shown here is derived from an EMBL/GenBank/DDBJ whole genome shotgun (WGS) entry which is preliminary data.</text>
</comment>
<proteinExistence type="predicted"/>
<dbReference type="Proteomes" id="UP001159363">
    <property type="component" value="Chromosome X"/>
</dbReference>
<dbReference type="EMBL" id="JARBHB010000004">
    <property type="protein sequence ID" value="KAJ8887688.1"/>
    <property type="molecule type" value="Genomic_DNA"/>
</dbReference>
<gene>
    <name evidence="1" type="ORF">PR048_013906</name>
</gene>
<sequence length="423" mass="46094">MMLLIFESLNLAKGNVVNSCFSSNIFMKYFYACRAAEVLQILDDFMSCRDTVEGGARRKDGYSSPPRWKCLYVATVAARGTKVQIAALLQVNKKLSKRLDPLQHGGSRSSSWGARALLMRGPTGMAGVLRCSCFVSGRCLSTAVITEPVHIVTAAQCWENIPIDAIHPKKMPFSFHARHAISMIGFLTDFSFKGATQLCVAGLDSFTSWQGVMRFGAMKPIASTQHLVLVANLWVLSFAGIVNKTVASSTVEAEYLAVCCKVLVVQWFRTLFKALKLFVDSRALSCLVSPYQEFNIYLLSRCSSTALSSMDSCLASMTDHELRSSCLGISWTAPPAAAGKMLPRASSVLSLYNTCLTSCSITRNLFKTVAQLAEVALPQHDAGLPSQELAEKCVSNKGDIAMCIKCAITAKRKALKMISSHCL</sequence>
<protein>
    <submittedName>
        <fullName evidence="1">Uncharacterized protein</fullName>
    </submittedName>
</protein>
<organism evidence="1 2">
    <name type="scientific">Dryococelus australis</name>
    <dbReference type="NCBI Taxonomy" id="614101"/>
    <lineage>
        <taxon>Eukaryota</taxon>
        <taxon>Metazoa</taxon>
        <taxon>Ecdysozoa</taxon>
        <taxon>Arthropoda</taxon>
        <taxon>Hexapoda</taxon>
        <taxon>Insecta</taxon>
        <taxon>Pterygota</taxon>
        <taxon>Neoptera</taxon>
        <taxon>Polyneoptera</taxon>
        <taxon>Phasmatodea</taxon>
        <taxon>Verophasmatodea</taxon>
        <taxon>Anareolatae</taxon>
        <taxon>Phasmatidae</taxon>
        <taxon>Eurycanthinae</taxon>
        <taxon>Dryococelus</taxon>
    </lineage>
</organism>
<accession>A0ABQ9HTH9</accession>
<evidence type="ECO:0000313" key="1">
    <source>
        <dbReference type="EMBL" id="KAJ8887688.1"/>
    </source>
</evidence>
<name>A0ABQ9HTH9_9NEOP</name>
<keyword evidence="2" id="KW-1185">Reference proteome</keyword>
<evidence type="ECO:0000313" key="2">
    <source>
        <dbReference type="Proteomes" id="UP001159363"/>
    </source>
</evidence>